<comment type="caution">
    <text evidence="2">The sequence shown here is derived from an EMBL/GenBank/DDBJ whole genome shotgun (WGS) entry which is preliminary data.</text>
</comment>
<feature type="transmembrane region" description="Helical" evidence="1">
    <location>
        <begin position="138"/>
        <end position="159"/>
    </location>
</feature>
<dbReference type="Proteomes" id="UP000250369">
    <property type="component" value="Unassembled WGS sequence"/>
</dbReference>
<evidence type="ECO:0000313" key="2">
    <source>
        <dbReference type="EMBL" id="RAV08916.1"/>
    </source>
</evidence>
<accession>A0A329LNY1</accession>
<proteinExistence type="predicted"/>
<keyword evidence="1" id="KW-0812">Transmembrane</keyword>
<protein>
    <submittedName>
        <fullName evidence="2">ABC transporter permease</fullName>
    </submittedName>
</protein>
<evidence type="ECO:0000313" key="3">
    <source>
        <dbReference type="Proteomes" id="UP000250369"/>
    </source>
</evidence>
<keyword evidence="3" id="KW-1185">Reference proteome</keyword>
<feature type="transmembrane region" description="Helical" evidence="1">
    <location>
        <begin position="216"/>
        <end position="237"/>
    </location>
</feature>
<feature type="transmembrane region" description="Helical" evidence="1">
    <location>
        <begin position="12"/>
        <end position="41"/>
    </location>
</feature>
<name>A0A329LNY1_9BACL</name>
<keyword evidence="1" id="KW-1133">Transmembrane helix</keyword>
<feature type="transmembrane region" description="Helical" evidence="1">
    <location>
        <begin position="53"/>
        <end position="75"/>
    </location>
</feature>
<dbReference type="AlphaFoldDB" id="A0A329LNY1"/>
<reference evidence="2 3" key="1">
    <citation type="journal article" date="2009" name="Int. J. Syst. Evol. Microbiol.">
        <title>Paenibacillus contaminans sp. nov., isolated from a contaminated laboratory plate.</title>
        <authorList>
            <person name="Chou J.H."/>
            <person name="Lee J.H."/>
            <person name="Lin M.C."/>
            <person name="Chang P.S."/>
            <person name="Arun A.B."/>
            <person name="Young C.C."/>
            <person name="Chen W.M."/>
        </authorList>
    </citation>
    <scope>NUCLEOTIDE SEQUENCE [LARGE SCALE GENOMIC DNA]</scope>
    <source>
        <strain evidence="2 3">CKOBP-6</strain>
    </source>
</reference>
<dbReference type="EMBL" id="QMFB01000054">
    <property type="protein sequence ID" value="RAV08916.1"/>
    <property type="molecule type" value="Genomic_DNA"/>
</dbReference>
<sequence>MCRAIKAELSKLCSLPITWFTLSGTFIVNLILAYAFSYAGLQDLTSLQSRLEIGLASVSYSQAGLMIFGILTICSEFNGGQIRTTLMAMPRRGIQIFAALFALTVVLIPAAFVVSSSGVLLTHILFEDAGAPIVGGNLVSAMLGVSAYLTLTALIGAAIGVVLRRMLPALAIMLGYYFIAGPLIRDQADFAKYLPDMAGVVMWFPQPDHASALTPVQGGILLGAWTLAAIIIAATVYRRRDV</sequence>
<gene>
    <name evidence="2" type="ORF">DQG23_40410</name>
</gene>
<evidence type="ECO:0000256" key="1">
    <source>
        <dbReference type="SAM" id="Phobius"/>
    </source>
</evidence>
<feature type="transmembrane region" description="Helical" evidence="1">
    <location>
        <begin position="166"/>
        <end position="184"/>
    </location>
</feature>
<organism evidence="2 3">
    <name type="scientific">Paenibacillus contaminans</name>
    <dbReference type="NCBI Taxonomy" id="450362"/>
    <lineage>
        <taxon>Bacteria</taxon>
        <taxon>Bacillati</taxon>
        <taxon>Bacillota</taxon>
        <taxon>Bacilli</taxon>
        <taxon>Bacillales</taxon>
        <taxon>Paenibacillaceae</taxon>
        <taxon>Paenibacillus</taxon>
    </lineage>
</organism>
<dbReference type="OrthoDB" id="3400154at2"/>
<keyword evidence="1" id="KW-0472">Membrane</keyword>
<feature type="transmembrane region" description="Helical" evidence="1">
    <location>
        <begin position="96"/>
        <end position="126"/>
    </location>
</feature>